<dbReference type="SUPFAM" id="SSF53927">
    <property type="entry name" value="Cytidine deaminase-like"/>
    <property type="match status" value="1"/>
</dbReference>
<keyword evidence="3" id="KW-1185">Reference proteome</keyword>
<gene>
    <name evidence="2" type="ORF">K1X13_14225</name>
</gene>
<comment type="caution">
    <text evidence="2">The sequence shown here is derived from an EMBL/GenBank/DDBJ whole genome shotgun (WGS) entry which is preliminary data.</text>
</comment>
<accession>A0ABS7RN83</accession>
<dbReference type="Gene3D" id="3.40.140.10">
    <property type="entry name" value="Cytidine Deaminase, domain 2"/>
    <property type="match status" value="1"/>
</dbReference>
<name>A0ABS7RN83_9ACTN</name>
<feature type="domain" description="CMP/dCMP-type deaminase" evidence="1">
    <location>
        <begin position="12"/>
        <end position="128"/>
    </location>
</feature>
<sequence>MPGRLGVVELTETDLTHLRRCIELAREALEDGDEPFGSVLVDVTGAVRFEDRNRVKGGDETRHPEFAIARWSADHLTPEERRDATVYTSGEHCPMCAAAHGWMGLGRIVYVASSAQLASWLEEWGVPAGPVATLPITDLVPGAVVQGPVDELVEEIKELQRQRFARR</sequence>
<protein>
    <submittedName>
        <fullName evidence="2">Nucleoside deaminase</fullName>
    </submittedName>
</protein>
<dbReference type="Pfam" id="PF00383">
    <property type="entry name" value="dCMP_cyt_deam_1"/>
    <property type="match status" value="1"/>
</dbReference>
<reference evidence="2 3" key="1">
    <citation type="submission" date="2021-08" db="EMBL/GenBank/DDBJ databases">
        <title>Nocardioides bacterium WL0053 sp. nov., isolated from the sediment.</title>
        <authorList>
            <person name="Wang L."/>
            <person name="Zhang D."/>
            <person name="Zhang A."/>
        </authorList>
    </citation>
    <scope>NUCLEOTIDE SEQUENCE [LARGE SCALE GENOMIC DNA]</scope>
    <source>
        <strain evidence="2 3">WL0053</strain>
    </source>
</reference>
<evidence type="ECO:0000313" key="3">
    <source>
        <dbReference type="Proteomes" id="UP000754710"/>
    </source>
</evidence>
<dbReference type="PANTHER" id="PTHR11079">
    <property type="entry name" value="CYTOSINE DEAMINASE FAMILY MEMBER"/>
    <property type="match status" value="1"/>
</dbReference>
<dbReference type="InterPro" id="IPR002125">
    <property type="entry name" value="CMP_dCMP_dom"/>
</dbReference>
<evidence type="ECO:0000259" key="1">
    <source>
        <dbReference type="PROSITE" id="PS51747"/>
    </source>
</evidence>
<dbReference type="InterPro" id="IPR016193">
    <property type="entry name" value="Cytidine_deaminase-like"/>
</dbReference>
<dbReference type="PROSITE" id="PS51747">
    <property type="entry name" value="CYT_DCMP_DEAMINASES_2"/>
    <property type="match status" value="1"/>
</dbReference>
<evidence type="ECO:0000313" key="2">
    <source>
        <dbReference type="EMBL" id="MBY9075987.1"/>
    </source>
</evidence>
<dbReference type="PANTHER" id="PTHR11079:SF179">
    <property type="entry name" value="TRNA(ADENINE(34)) DEAMINASE, CHLOROPLASTIC"/>
    <property type="match status" value="1"/>
</dbReference>
<organism evidence="2 3">
    <name type="scientific">Nocardioides jiangsuensis</name>
    <dbReference type="NCBI Taxonomy" id="2866161"/>
    <lineage>
        <taxon>Bacteria</taxon>
        <taxon>Bacillati</taxon>
        <taxon>Actinomycetota</taxon>
        <taxon>Actinomycetes</taxon>
        <taxon>Propionibacteriales</taxon>
        <taxon>Nocardioidaceae</taxon>
        <taxon>Nocardioides</taxon>
    </lineage>
</organism>
<dbReference type="CDD" id="cd01285">
    <property type="entry name" value="nucleoside_deaminase"/>
    <property type="match status" value="1"/>
</dbReference>
<dbReference type="Proteomes" id="UP000754710">
    <property type="component" value="Unassembled WGS sequence"/>
</dbReference>
<dbReference type="EMBL" id="JAIEZQ010000002">
    <property type="protein sequence ID" value="MBY9075987.1"/>
    <property type="molecule type" value="Genomic_DNA"/>
</dbReference>
<proteinExistence type="predicted"/>